<reference evidence="3" key="2">
    <citation type="submission" date="2021-04" db="EMBL/GenBank/DDBJ databases">
        <authorList>
            <person name="Gilroy R."/>
        </authorList>
    </citation>
    <scope>NUCLEOTIDE SEQUENCE</scope>
    <source>
        <strain evidence="3">CHK186-16707</strain>
    </source>
</reference>
<keyword evidence="2" id="KW-0472">Membrane</keyword>
<evidence type="ECO:0000313" key="3">
    <source>
        <dbReference type="EMBL" id="HJA09282.1"/>
    </source>
</evidence>
<protein>
    <submittedName>
        <fullName evidence="3">YggT family protein</fullName>
    </submittedName>
</protein>
<keyword evidence="2" id="KW-0812">Transmembrane</keyword>
<evidence type="ECO:0000256" key="1">
    <source>
        <dbReference type="ARBA" id="ARBA00010894"/>
    </source>
</evidence>
<dbReference type="AlphaFoldDB" id="A0A9D2HF42"/>
<keyword evidence="2" id="KW-1133">Transmembrane helix</keyword>
<dbReference type="Pfam" id="PF02325">
    <property type="entry name" value="CCB3_YggT"/>
    <property type="match status" value="1"/>
</dbReference>
<dbReference type="EMBL" id="DXAN01000028">
    <property type="protein sequence ID" value="HJA09282.1"/>
    <property type="molecule type" value="Genomic_DNA"/>
</dbReference>
<reference evidence="3" key="1">
    <citation type="journal article" date="2021" name="PeerJ">
        <title>Extensive microbial diversity within the chicken gut microbiome revealed by metagenomics and culture.</title>
        <authorList>
            <person name="Gilroy R."/>
            <person name="Ravi A."/>
            <person name="Getino M."/>
            <person name="Pursley I."/>
            <person name="Horton D.L."/>
            <person name="Alikhan N.F."/>
            <person name="Baker D."/>
            <person name="Gharbi K."/>
            <person name="Hall N."/>
            <person name="Watson M."/>
            <person name="Adriaenssens E.M."/>
            <person name="Foster-Nyarko E."/>
            <person name="Jarju S."/>
            <person name="Secka A."/>
            <person name="Antonio M."/>
            <person name="Oren A."/>
            <person name="Chaudhuri R.R."/>
            <person name="La Ragione R."/>
            <person name="Hildebrand F."/>
            <person name="Pallen M.J."/>
        </authorList>
    </citation>
    <scope>NUCLEOTIDE SEQUENCE</scope>
    <source>
        <strain evidence="3">CHK186-16707</strain>
    </source>
</reference>
<evidence type="ECO:0000313" key="4">
    <source>
        <dbReference type="Proteomes" id="UP000824225"/>
    </source>
</evidence>
<dbReference type="InterPro" id="IPR003425">
    <property type="entry name" value="CCB3/YggT"/>
</dbReference>
<name>A0A9D2HF42_9BACT</name>
<dbReference type="PANTHER" id="PTHR33219">
    <property type="entry name" value="YLMG HOMOLOG PROTEIN 2, CHLOROPLASTIC"/>
    <property type="match status" value="1"/>
</dbReference>
<proteinExistence type="inferred from homology"/>
<feature type="transmembrane region" description="Helical" evidence="2">
    <location>
        <begin position="12"/>
        <end position="35"/>
    </location>
</feature>
<accession>A0A9D2HF42</accession>
<comment type="caution">
    <text evidence="3">The sequence shown here is derived from an EMBL/GenBank/DDBJ whole genome shotgun (WGS) entry which is preliminary data.</text>
</comment>
<evidence type="ECO:0000256" key="2">
    <source>
        <dbReference type="SAM" id="Phobius"/>
    </source>
</evidence>
<sequence>MFVVGNLLMTVARLLQIVINLYTFVIIVAALLSWVNPDPYNPIVRTLRALTEPVYYRIRKWLPFVFIGGLDLSPIIVLLALQLFNGVVVASLFQLGAGMGPGRGGAMFF</sequence>
<dbReference type="Proteomes" id="UP000824225">
    <property type="component" value="Unassembled WGS sequence"/>
</dbReference>
<organism evidence="3 4">
    <name type="scientific">Candidatus Mailhella merdigallinarum</name>
    <dbReference type="NCBI Taxonomy" id="2838658"/>
    <lineage>
        <taxon>Bacteria</taxon>
        <taxon>Pseudomonadati</taxon>
        <taxon>Thermodesulfobacteriota</taxon>
        <taxon>Desulfovibrionia</taxon>
        <taxon>Desulfovibrionales</taxon>
        <taxon>Desulfovibrionaceae</taxon>
        <taxon>Mailhella</taxon>
    </lineage>
</organism>
<gene>
    <name evidence="3" type="ORF">H9962_08865</name>
</gene>
<comment type="similarity">
    <text evidence="1">Belongs to the YggT family.</text>
</comment>
<dbReference type="PANTHER" id="PTHR33219:SF14">
    <property type="entry name" value="PROTEIN COFACTOR ASSEMBLY OF COMPLEX C SUBUNIT B CCB3, CHLOROPLASTIC-RELATED"/>
    <property type="match status" value="1"/>
</dbReference>
<feature type="transmembrane region" description="Helical" evidence="2">
    <location>
        <begin position="72"/>
        <end position="93"/>
    </location>
</feature>
<dbReference type="GO" id="GO:0016020">
    <property type="term" value="C:membrane"/>
    <property type="evidence" value="ECO:0007669"/>
    <property type="project" value="InterPro"/>
</dbReference>